<dbReference type="SUPFAM" id="SSF55486">
    <property type="entry name" value="Metalloproteases ('zincins'), catalytic domain"/>
    <property type="match status" value="1"/>
</dbReference>
<comment type="caution">
    <text evidence="15">The sequence shown here is derived from an EMBL/GenBank/DDBJ whole genome shotgun (WGS) entry which is preliminary data.</text>
</comment>
<keyword evidence="9" id="KW-0862">Zinc</keyword>
<evidence type="ECO:0000313" key="15">
    <source>
        <dbReference type="EMBL" id="KHD75489.1"/>
    </source>
</evidence>
<evidence type="ECO:0000256" key="12">
    <source>
        <dbReference type="ARBA" id="ARBA00031533"/>
    </source>
</evidence>
<proteinExistence type="inferred from homology"/>
<dbReference type="STRING" id="1869.MB27_22625"/>
<evidence type="ECO:0000256" key="10">
    <source>
        <dbReference type="ARBA" id="ARBA00023049"/>
    </source>
</evidence>
<dbReference type="InterPro" id="IPR042097">
    <property type="entry name" value="Aminopeptidase_N-like_N_sf"/>
</dbReference>
<reference evidence="15 16" key="1">
    <citation type="submission" date="2014-10" db="EMBL/GenBank/DDBJ databases">
        <title>Draft genome sequence of Actinoplanes utahensis NRRL 12052.</title>
        <authorList>
            <person name="Velasco-Bucheli B."/>
            <person name="del Cerro C."/>
            <person name="Hormigo D."/>
            <person name="Garcia J.L."/>
            <person name="Acebal C."/>
            <person name="Arroyo M."/>
            <person name="de la Mata I."/>
        </authorList>
    </citation>
    <scope>NUCLEOTIDE SEQUENCE [LARGE SCALE GENOMIC DNA]</scope>
    <source>
        <strain evidence="15 16">NRRL 12052</strain>
    </source>
</reference>
<dbReference type="EC" id="3.4.11.2" evidence="4"/>
<dbReference type="AlphaFoldDB" id="A0A0A6UME8"/>
<keyword evidence="10" id="KW-0482">Metalloprotease</keyword>
<dbReference type="CDD" id="cd09603">
    <property type="entry name" value="M1_APN_like"/>
    <property type="match status" value="1"/>
</dbReference>
<keyword evidence="8" id="KW-0378">Hydrolase</keyword>
<evidence type="ECO:0000259" key="14">
    <source>
        <dbReference type="Pfam" id="PF01433"/>
    </source>
</evidence>
<name>A0A0A6UME8_ACTUT</name>
<feature type="domain" description="Peptidase M1 membrane alanine aminopeptidase" evidence="14">
    <location>
        <begin position="298"/>
        <end position="474"/>
    </location>
</feature>
<keyword evidence="6" id="KW-0645">Protease</keyword>
<evidence type="ECO:0000313" key="16">
    <source>
        <dbReference type="Proteomes" id="UP000054537"/>
    </source>
</evidence>
<evidence type="ECO:0000256" key="5">
    <source>
        <dbReference type="ARBA" id="ARBA00015611"/>
    </source>
</evidence>
<dbReference type="InterPro" id="IPR014782">
    <property type="entry name" value="Peptidase_M1_dom"/>
</dbReference>
<dbReference type="GO" id="GO:0006508">
    <property type="term" value="P:proteolysis"/>
    <property type="evidence" value="ECO:0007669"/>
    <property type="project" value="UniProtKB-KW"/>
</dbReference>
<evidence type="ECO:0000256" key="11">
    <source>
        <dbReference type="ARBA" id="ARBA00029811"/>
    </source>
</evidence>
<evidence type="ECO:0000256" key="1">
    <source>
        <dbReference type="ARBA" id="ARBA00000098"/>
    </source>
</evidence>
<dbReference type="GO" id="GO:0008237">
    <property type="term" value="F:metallopeptidase activity"/>
    <property type="evidence" value="ECO:0007669"/>
    <property type="project" value="UniProtKB-KW"/>
</dbReference>
<dbReference type="OrthoDB" id="100605at2"/>
<evidence type="ECO:0000256" key="3">
    <source>
        <dbReference type="ARBA" id="ARBA00010136"/>
    </source>
</evidence>
<dbReference type="Proteomes" id="UP000054537">
    <property type="component" value="Unassembled WGS sequence"/>
</dbReference>
<comment type="cofactor">
    <cofactor evidence="2">
        <name>Zn(2+)</name>
        <dbReference type="ChEBI" id="CHEBI:29105"/>
    </cofactor>
</comment>
<dbReference type="GO" id="GO:0008270">
    <property type="term" value="F:zinc ion binding"/>
    <property type="evidence" value="ECO:0007669"/>
    <property type="project" value="InterPro"/>
</dbReference>
<dbReference type="InterPro" id="IPR027268">
    <property type="entry name" value="Peptidase_M4/M1_CTD_sf"/>
</dbReference>
<dbReference type="GO" id="GO:0016285">
    <property type="term" value="F:alanyl aminopeptidase activity"/>
    <property type="evidence" value="ECO:0007669"/>
    <property type="project" value="UniProtKB-EC"/>
</dbReference>
<dbReference type="InterPro" id="IPR050344">
    <property type="entry name" value="Peptidase_M1_aminopeptidases"/>
</dbReference>
<dbReference type="Gene3D" id="2.60.40.1730">
    <property type="entry name" value="tricorn interacting facor f3 domain"/>
    <property type="match status" value="1"/>
</dbReference>
<evidence type="ECO:0000256" key="9">
    <source>
        <dbReference type="ARBA" id="ARBA00022833"/>
    </source>
</evidence>
<dbReference type="PRINTS" id="PR00756">
    <property type="entry name" value="ALADIPTASE"/>
</dbReference>
<organism evidence="15 16">
    <name type="scientific">Actinoplanes utahensis</name>
    <dbReference type="NCBI Taxonomy" id="1869"/>
    <lineage>
        <taxon>Bacteria</taxon>
        <taxon>Bacillati</taxon>
        <taxon>Actinomycetota</taxon>
        <taxon>Actinomycetes</taxon>
        <taxon>Micromonosporales</taxon>
        <taxon>Micromonosporaceae</taxon>
        <taxon>Actinoplanes</taxon>
    </lineage>
</organism>
<dbReference type="Gene3D" id="1.10.390.10">
    <property type="entry name" value="Neutral Protease Domain 2"/>
    <property type="match status" value="1"/>
</dbReference>
<dbReference type="EMBL" id="JRTT01000027">
    <property type="protein sequence ID" value="KHD75489.1"/>
    <property type="molecule type" value="Genomic_DNA"/>
</dbReference>
<dbReference type="PANTHER" id="PTHR11533">
    <property type="entry name" value="PROTEASE M1 ZINC METALLOPROTEASE"/>
    <property type="match status" value="1"/>
</dbReference>
<evidence type="ECO:0000256" key="2">
    <source>
        <dbReference type="ARBA" id="ARBA00001947"/>
    </source>
</evidence>
<evidence type="ECO:0000256" key="8">
    <source>
        <dbReference type="ARBA" id="ARBA00022801"/>
    </source>
</evidence>
<evidence type="ECO:0000256" key="6">
    <source>
        <dbReference type="ARBA" id="ARBA00022670"/>
    </source>
</evidence>
<dbReference type="PANTHER" id="PTHR11533:SF297">
    <property type="entry name" value="AMINOPEPTIDASE N"/>
    <property type="match status" value="1"/>
</dbReference>
<dbReference type="PROSITE" id="PS51257">
    <property type="entry name" value="PROKAR_LIPOPROTEIN"/>
    <property type="match status" value="1"/>
</dbReference>
<comment type="similarity">
    <text evidence="3">Belongs to the peptidase M1 family.</text>
</comment>
<dbReference type="eggNOG" id="COG0308">
    <property type="taxonomic scope" value="Bacteria"/>
</dbReference>
<gene>
    <name evidence="15" type="ORF">MB27_22625</name>
</gene>
<feature type="signal peptide" evidence="13">
    <location>
        <begin position="1"/>
        <end position="27"/>
    </location>
</feature>
<dbReference type="RefSeq" id="WP_043527510.1">
    <property type="nucleotide sequence ID" value="NZ_BAABKU010000031.1"/>
</dbReference>
<dbReference type="InterPro" id="IPR001930">
    <property type="entry name" value="Peptidase_M1"/>
</dbReference>
<evidence type="ECO:0000256" key="13">
    <source>
        <dbReference type="SAM" id="SignalP"/>
    </source>
</evidence>
<evidence type="ECO:0000256" key="7">
    <source>
        <dbReference type="ARBA" id="ARBA00022723"/>
    </source>
</evidence>
<keyword evidence="16" id="KW-1185">Reference proteome</keyword>
<dbReference type="Pfam" id="PF01433">
    <property type="entry name" value="Peptidase_M1"/>
    <property type="match status" value="1"/>
</dbReference>
<keyword evidence="13" id="KW-0732">Signal</keyword>
<evidence type="ECO:0000256" key="4">
    <source>
        <dbReference type="ARBA" id="ARBA00012564"/>
    </source>
</evidence>
<accession>A0A0A6UME8</accession>
<dbReference type="SUPFAM" id="SSF63737">
    <property type="entry name" value="Leukotriene A4 hydrolase N-terminal domain"/>
    <property type="match status" value="1"/>
</dbReference>
<protein>
    <recommendedName>
        <fullName evidence="5">Aminopeptidase N</fullName>
        <ecNumber evidence="4">3.4.11.2</ecNumber>
    </recommendedName>
    <alternativeName>
        <fullName evidence="11">Alanine aminopeptidase</fullName>
    </alternativeName>
    <alternativeName>
        <fullName evidence="12">Lysyl aminopeptidase</fullName>
    </alternativeName>
</protein>
<keyword evidence="7" id="KW-0479">Metal-binding</keyword>
<feature type="chain" id="PRO_5039176950" description="Aminopeptidase N" evidence="13">
    <location>
        <begin position="28"/>
        <end position="482"/>
    </location>
</feature>
<comment type="catalytic activity">
    <reaction evidence="1">
        <text>Release of an N-terminal amino acid, Xaa-|-Yaa- from a peptide, amide or arylamide. Xaa is preferably Ala, but may be most amino acids including Pro (slow action). When a terminal hydrophobic residue is followed by a prolyl residue, the two may be released as an intact Xaa-Pro dipeptide.</text>
        <dbReference type="EC" id="3.4.11.2"/>
    </reaction>
</comment>
<sequence length="482" mass="52203">MRRTLAVAALASTVLTTACTSSPPAPAPSTAAPTASRAAGTDYGVWAAGRSTPVTDPLYPEKGNAGLDVLHYGLELDWQPAGKILTGVATLRIRPVTDAPRITLDFTGLTVDKVTVDGKAATGTVEKAKLVVPTPVVADEPVTLTVAYHGTPKQVAIPSNRGDASEGIGMRAEKSGALWTMQEPWGALTWYPANEHPSDEALYDMAVTVPKGWMAAGHGTPGPVEGNTYHYTSTDPVAAYVATLSVDRYRKVEQAGPHGMKLTYFVLPGADDVWLPALRKSPAMITWLEKRLGTYPYPTAGALMNGSISAMETQQMLSMGRKTIPAKEIAYFEQVLVHEYAHQWFGNTVTPKTWTDLWLSEGFAMYFELLYQQEQEKATDAQLESYLREADAELRAEVGPPGKPKAGTFAESNVYICPAAMLKELNDALGDKAFFALATAWARDNRNTNQDRAGFIAFVDKQTGKDFTKLIDTWLDSPRTPA</sequence>